<gene>
    <name evidence="2" type="ORF">AbraCBS73388_002199</name>
</gene>
<dbReference type="Proteomes" id="UP001143548">
    <property type="component" value="Unassembled WGS sequence"/>
</dbReference>
<dbReference type="SUPFAM" id="SSF81383">
    <property type="entry name" value="F-box domain"/>
    <property type="match status" value="1"/>
</dbReference>
<organism evidence="2 3">
    <name type="scientific">Aspergillus brasiliensis</name>
    <dbReference type="NCBI Taxonomy" id="319629"/>
    <lineage>
        <taxon>Eukaryota</taxon>
        <taxon>Fungi</taxon>
        <taxon>Dikarya</taxon>
        <taxon>Ascomycota</taxon>
        <taxon>Pezizomycotina</taxon>
        <taxon>Eurotiomycetes</taxon>
        <taxon>Eurotiomycetidae</taxon>
        <taxon>Eurotiales</taxon>
        <taxon>Aspergillaceae</taxon>
        <taxon>Aspergillus</taxon>
        <taxon>Aspergillus subgen. Circumdati</taxon>
    </lineage>
</organism>
<accession>A0A9W5Z0U4</accession>
<dbReference type="InterPro" id="IPR001810">
    <property type="entry name" value="F-box_dom"/>
</dbReference>
<evidence type="ECO:0000313" key="3">
    <source>
        <dbReference type="Proteomes" id="UP001143548"/>
    </source>
</evidence>
<dbReference type="Pfam" id="PF00646">
    <property type="entry name" value="F-box"/>
    <property type="match status" value="1"/>
</dbReference>
<name>A0A9W5Z0U4_9EURO</name>
<protein>
    <recommendedName>
        <fullName evidence="1">F-box domain-containing protein</fullName>
    </recommendedName>
</protein>
<evidence type="ECO:0000259" key="1">
    <source>
        <dbReference type="PROSITE" id="PS50181"/>
    </source>
</evidence>
<reference evidence="2" key="1">
    <citation type="submission" date="2022-07" db="EMBL/GenBank/DDBJ databases">
        <title>Taxonomy of Aspergillus series Nigri: significant species reduction supported by multi-species coalescent approaches.</title>
        <authorList>
            <person name="Bian C."/>
            <person name="Kusuya Y."/>
            <person name="Sklenar F."/>
            <person name="D'hooge E."/>
            <person name="Yaguchi T."/>
            <person name="Takahashi H."/>
            <person name="Hubka V."/>
        </authorList>
    </citation>
    <scope>NUCLEOTIDE SEQUENCE</scope>
    <source>
        <strain evidence="2">CBS 733.88</strain>
    </source>
</reference>
<dbReference type="AlphaFoldDB" id="A0A9W5Z0U4"/>
<dbReference type="InterPro" id="IPR036047">
    <property type="entry name" value="F-box-like_dom_sf"/>
</dbReference>
<dbReference type="EMBL" id="BROQ01000139">
    <property type="protein sequence ID" value="GKZ26244.1"/>
    <property type="molecule type" value="Genomic_DNA"/>
</dbReference>
<comment type="caution">
    <text evidence="2">The sequence shown here is derived from an EMBL/GenBank/DDBJ whole genome shotgun (WGS) entry which is preliminary data.</text>
</comment>
<proteinExistence type="predicted"/>
<feature type="domain" description="F-box" evidence="1">
    <location>
        <begin position="59"/>
        <end position="105"/>
    </location>
</feature>
<dbReference type="PROSITE" id="PS50181">
    <property type="entry name" value="FBOX"/>
    <property type="match status" value="1"/>
</dbReference>
<sequence>MAPNKALPKGAREEDVIRALSYHRRDFDMAVIRIKPKDNLSVQPGITNPPNRPFNPAIPGLLDRLPLEILLTIIPDLDIRSIFSLRRVNARTRDIISSLKTYQQVTTHALGLMCALLRTNLAQWYTLQDIVDVLHTRECTICGAEFGGFVSLPPPKLTRCCYPCIQQNAQIGRRVVDPFTRRFSIEQDHELITLSEAHNLYGISPAVLRRESVPIMKTLRGVYTMNETERKKQHSLVYDKRVRELSSNHKRGVPWSDTYRRGREMFLRWCMATTAVPFVDPETGEVERGVSCKGCQSHFEEISSRPRSFGDLSASRDKVYSRAGFLMHFRECRWARRLWEASEGGTVSVWESKFVRLGGYMKDRDGEGVDEVVVDVKKESPSQITVG</sequence>
<evidence type="ECO:0000313" key="2">
    <source>
        <dbReference type="EMBL" id="GKZ26244.1"/>
    </source>
</evidence>